<evidence type="ECO:0000256" key="1">
    <source>
        <dbReference type="ARBA" id="ARBA00022737"/>
    </source>
</evidence>
<evidence type="ECO:0008006" key="6">
    <source>
        <dbReference type="Google" id="ProtNLM"/>
    </source>
</evidence>
<dbReference type="AlphaFoldDB" id="A0A9P9FXR9"/>
<dbReference type="GeneID" id="70219120"/>
<reference evidence="4" key="1">
    <citation type="journal article" date="2021" name="Nat. Commun.">
        <title>Genetic determinants of endophytism in the Arabidopsis root mycobiome.</title>
        <authorList>
            <person name="Mesny F."/>
            <person name="Miyauchi S."/>
            <person name="Thiergart T."/>
            <person name="Pickel B."/>
            <person name="Atanasova L."/>
            <person name="Karlsson M."/>
            <person name="Huettel B."/>
            <person name="Barry K.W."/>
            <person name="Haridas S."/>
            <person name="Chen C."/>
            <person name="Bauer D."/>
            <person name="Andreopoulos W."/>
            <person name="Pangilinan J."/>
            <person name="LaButti K."/>
            <person name="Riley R."/>
            <person name="Lipzen A."/>
            <person name="Clum A."/>
            <person name="Drula E."/>
            <person name="Henrissat B."/>
            <person name="Kohler A."/>
            <person name="Grigoriev I.V."/>
            <person name="Martin F.M."/>
            <person name="Hacquard S."/>
        </authorList>
    </citation>
    <scope>NUCLEOTIDE SEQUENCE</scope>
    <source>
        <strain evidence="4">MPI-CAGE-AT-0023</strain>
    </source>
</reference>
<dbReference type="PANTHER" id="PTHR24171:SF10">
    <property type="entry name" value="ANKYRIN REPEAT DOMAIN-CONTAINING PROTEIN 29-LIKE"/>
    <property type="match status" value="1"/>
</dbReference>
<evidence type="ECO:0000313" key="5">
    <source>
        <dbReference type="Proteomes" id="UP000720189"/>
    </source>
</evidence>
<feature type="repeat" description="ANK" evidence="3">
    <location>
        <begin position="1"/>
        <end position="30"/>
    </location>
</feature>
<name>A0A9P9FXR9_FUSRE</name>
<dbReference type="InterPro" id="IPR002110">
    <property type="entry name" value="Ankyrin_rpt"/>
</dbReference>
<feature type="repeat" description="ANK" evidence="3">
    <location>
        <begin position="31"/>
        <end position="63"/>
    </location>
</feature>
<dbReference type="SUPFAM" id="SSF48403">
    <property type="entry name" value="Ankyrin repeat"/>
    <property type="match status" value="1"/>
</dbReference>
<dbReference type="RefSeq" id="XP_046040943.1">
    <property type="nucleotide sequence ID" value="XM_046189166.1"/>
</dbReference>
<accession>A0A9P9FXR9</accession>
<dbReference type="PROSITE" id="PS50297">
    <property type="entry name" value="ANK_REP_REGION"/>
    <property type="match status" value="2"/>
</dbReference>
<dbReference type="EMBL" id="JAGMUX010000039">
    <property type="protein sequence ID" value="KAH7205171.1"/>
    <property type="molecule type" value="Genomic_DNA"/>
</dbReference>
<keyword evidence="1" id="KW-0677">Repeat</keyword>
<dbReference type="Pfam" id="PF12796">
    <property type="entry name" value="Ank_2"/>
    <property type="match status" value="1"/>
</dbReference>
<protein>
    <recommendedName>
        <fullName evidence="6">Ankyrin repeat protein</fullName>
    </recommendedName>
</protein>
<evidence type="ECO:0000256" key="2">
    <source>
        <dbReference type="ARBA" id="ARBA00023043"/>
    </source>
</evidence>
<dbReference type="PROSITE" id="PS50088">
    <property type="entry name" value="ANK_REPEAT"/>
    <property type="match status" value="2"/>
</dbReference>
<comment type="caution">
    <text evidence="4">The sequence shown here is derived from an EMBL/GenBank/DDBJ whole genome shotgun (WGS) entry which is preliminary data.</text>
</comment>
<dbReference type="PANTHER" id="PTHR24171">
    <property type="entry name" value="ANKYRIN REPEAT DOMAIN-CONTAINING PROTEIN 39-RELATED"/>
    <property type="match status" value="1"/>
</dbReference>
<proteinExistence type="predicted"/>
<dbReference type="Proteomes" id="UP000720189">
    <property type="component" value="Unassembled WGS sequence"/>
</dbReference>
<evidence type="ECO:0000256" key="3">
    <source>
        <dbReference type="PROSITE-ProRule" id="PRU00023"/>
    </source>
</evidence>
<keyword evidence="2 3" id="KW-0040">ANK repeat</keyword>
<gene>
    <name evidence="4" type="ORF">BKA55DRAFT_530783</name>
</gene>
<keyword evidence="5" id="KW-1185">Reference proteome</keyword>
<dbReference type="InterPro" id="IPR036770">
    <property type="entry name" value="Ankyrin_rpt-contain_sf"/>
</dbReference>
<dbReference type="Gene3D" id="1.25.40.20">
    <property type="entry name" value="Ankyrin repeat-containing domain"/>
    <property type="match status" value="1"/>
</dbReference>
<sequence length="65" mass="6838">MLLNSALSSGYVEVVKMLLEKGADIITANNYRVIPLNAASSGSHVEVVKILLEKGANVIIANNNG</sequence>
<dbReference type="OrthoDB" id="20872at2759"/>
<evidence type="ECO:0000313" key="4">
    <source>
        <dbReference type="EMBL" id="KAH7205171.1"/>
    </source>
</evidence>
<organism evidence="4 5">
    <name type="scientific">Fusarium redolens</name>
    <dbReference type="NCBI Taxonomy" id="48865"/>
    <lineage>
        <taxon>Eukaryota</taxon>
        <taxon>Fungi</taxon>
        <taxon>Dikarya</taxon>
        <taxon>Ascomycota</taxon>
        <taxon>Pezizomycotina</taxon>
        <taxon>Sordariomycetes</taxon>
        <taxon>Hypocreomycetidae</taxon>
        <taxon>Hypocreales</taxon>
        <taxon>Nectriaceae</taxon>
        <taxon>Fusarium</taxon>
        <taxon>Fusarium redolens species complex</taxon>
    </lineage>
</organism>